<comment type="caution">
    <text evidence="1">The sequence shown here is derived from an EMBL/GenBank/DDBJ whole genome shotgun (WGS) entry which is preliminary data.</text>
</comment>
<evidence type="ECO:0000313" key="2">
    <source>
        <dbReference type="Proteomes" id="UP000664203"/>
    </source>
</evidence>
<proteinExistence type="predicted"/>
<keyword evidence="2" id="KW-1185">Reference proteome</keyword>
<gene>
    <name evidence="1" type="ORF">ALECFALPRED_010463</name>
</gene>
<dbReference type="EMBL" id="CAJPDR010000087">
    <property type="protein sequence ID" value="CAF9915999.1"/>
    <property type="molecule type" value="Genomic_DNA"/>
</dbReference>
<protein>
    <submittedName>
        <fullName evidence="1">Uncharacterized protein</fullName>
    </submittedName>
</protein>
<name>A0A8H3IJJ8_9LECA</name>
<evidence type="ECO:0000313" key="1">
    <source>
        <dbReference type="EMBL" id="CAF9915999.1"/>
    </source>
</evidence>
<accession>A0A8H3IJJ8</accession>
<reference evidence="1" key="1">
    <citation type="submission" date="2021-03" db="EMBL/GenBank/DDBJ databases">
        <authorList>
            <person name="Tagirdzhanova G."/>
        </authorList>
    </citation>
    <scope>NUCLEOTIDE SEQUENCE</scope>
</reference>
<dbReference type="AlphaFoldDB" id="A0A8H3IJJ8"/>
<organism evidence="1 2">
    <name type="scientific">Alectoria fallacina</name>
    <dbReference type="NCBI Taxonomy" id="1903189"/>
    <lineage>
        <taxon>Eukaryota</taxon>
        <taxon>Fungi</taxon>
        <taxon>Dikarya</taxon>
        <taxon>Ascomycota</taxon>
        <taxon>Pezizomycotina</taxon>
        <taxon>Lecanoromycetes</taxon>
        <taxon>OSLEUM clade</taxon>
        <taxon>Lecanoromycetidae</taxon>
        <taxon>Lecanorales</taxon>
        <taxon>Lecanorineae</taxon>
        <taxon>Parmeliaceae</taxon>
        <taxon>Alectoria</taxon>
    </lineage>
</organism>
<sequence length="144" mass="15799">MEARLLHIRKYLNLLTKTTAWHVVRPEKRGLPISFAQLSISNPGGGLMILNGEAAEFLTNLAGKGGVWEGWTLHAVNQMEMGTLAGQYGVVPVRFDAVFVREAFARSRRDEKDDGFKMMGMGEPFGDQSSSSLVARSGSGDWVI</sequence>
<dbReference type="Proteomes" id="UP000664203">
    <property type="component" value="Unassembled WGS sequence"/>
</dbReference>